<comment type="similarity">
    <text evidence="2 8">Belongs to the alanine or glycine:cation symporter (AGCS) (TC 2.A.25) family.</text>
</comment>
<evidence type="ECO:0000256" key="5">
    <source>
        <dbReference type="ARBA" id="ARBA00022692"/>
    </source>
</evidence>
<organism evidence="10 11">
    <name type="scientific">Parapedobacter indicus</name>
    <dbReference type="NCBI Taxonomy" id="1477437"/>
    <lineage>
        <taxon>Bacteria</taxon>
        <taxon>Pseudomonadati</taxon>
        <taxon>Bacteroidota</taxon>
        <taxon>Sphingobacteriia</taxon>
        <taxon>Sphingobacteriales</taxon>
        <taxon>Sphingobacteriaceae</taxon>
        <taxon>Parapedobacter</taxon>
    </lineage>
</organism>
<dbReference type="NCBIfam" id="TIGR00835">
    <property type="entry name" value="agcS"/>
    <property type="match status" value="1"/>
</dbReference>
<keyword evidence="8" id="KW-0769">Symport</keyword>
<comment type="subcellular location">
    <subcellularLocation>
        <location evidence="1 8">Cell membrane</location>
        <topology evidence="1 8">Multi-pass membrane protein</topology>
    </subcellularLocation>
</comment>
<sequence>MFLFKKTTSLLLLFTFSLTALLVPLPAWAAGIDKQIDEWFTPIADWWERVVFFTVPLAEGISIPMVLILLVCGGIFFTIYFRLVNIRKLPVALRAIQGKYDEIEQQPSADGTPVAGELTHFQALTAALSGTVGLGNIAGVSVAIAIGGPGATFWMIVSGLLGMTTKFVECTLGVKYRDVGEDGQTYGGPMYYLTKGLREIGVGRLGKVLAVIFAIMCVGASLGGGNALQSNQAIAQLTSTLGIEGSFVKTSFGVGLALLVGIVIIGGIKRIGRITEKLVPFMGIVYLLGSLTVVAVHYAYIGEAFGLIIGQAFSPTAGLGGVVGVLITGFRRASFSNEAGIGSAAIAHSAVKTRYPASEGLVGLLEPFVDTVVICTLTALTIIFFNSQGVFTYGIQDQWGNVLIGDGKQAVGGVELTSMAFESVIPHFSVVLTVAVFLFAFSTMLSWSYYGIQSWKFLFGRSRWADLSYKVLFLLFVVIGAAATLDSVIKFSDAMILAMTFPNIIGLFLLAPKVRKELARYLNAISVNIKQRANEKP</sequence>
<keyword evidence="4 8" id="KW-1003">Cell membrane</keyword>
<gene>
    <name evidence="10" type="ORF">SAMN05444682_10414</name>
</gene>
<feature type="transmembrane region" description="Helical" evidence="8">
    <location>
        <begin position="278"/>
        <end position="301"/>
    </location>
</feature>
<feature type="transmembrane region" description="Helical" evidence="8">
    <location>
        <begin position="307"/>
        <end position="327"/>
    </location>
</feature>
<keyword evidence="6 8" id="KW-1133">Transmembrane helix</keyword>
<accession>A0A1I3IBB6</accession>
<feature type="transmembrane region" description="Helical" evidence="8">
    <location>
        <begin position="471"/>
        <end position="489"/>
    </location>
</feature>
<protein>
    <submittedName>
        <fullName evidence="10">Alanine or glycine:cation symporter, AGCS family</fullName>
    </submittedName>
</protein>
<evidence type="ECO:0000256" key="6">
    <source>
        <dbReference type="ARBA" id="ARBA00022989"/>
    </source>
</evidence>
<proteinExistence type="inferred from homology"/>
<dbReference type="PANTHER" id="PTHR30330:SF3">
    <property type="entry name" value="TRANSCRIPTIONAL REGULATOR, LRP FAMILY"/>
    <property type="match status" value="1"/>
</dbReference>
<evidence type="ECO:0000256" key="1">
    <source>
        <dbReference type="ARBA" id="ARBA00004651"/>
    </source>
</evidence>
<dbReference type="EMBL" id="FOQO01000004">
    <property type="protein sequence ID" value="SFI45117.1"/>
    <property type="molecule type" value="Genomic_DNA"/>
</dbReference>
<feature type="transmembrane region" description="Helical" evidence="8">
    <location>
        <begin position="61"/>
        <end position="84"/>
    </location>
</feature>
<dbReference type="PRINTS" id="PR00175">
    <property type="entry name" value="NAALASMPORT"/>
</dbReference>
<dbReference type="STRING" id="1477437.SAMN05444682_10414"/>
<dbReference type="Pfam" id="PF01235">
    <property type="entry name" value="Na_Ala_symp"/>
    <property type="match status" value="1"/>
</dbReference>
<keyword evidence="3 8" id="KW-0813">Transport</keyword>
<evidence type="ECO:0000313" key="11">
    <source>
        <dbReference type="Proteomes" id="UP000198670"/>
    </source>
</evidence>
<feature type="signal peptide" evidence="9">
    <location>
        <begin position="1"/>
        <end position="29"/>
    </location>
</feature>
<dbReference type="GO" id="GO:0005283">
    <property type="term" value="F:amino acid:sodium symporter activity"/>
    <property type="evidence" value="ECO:0007669"/>
    <property type="project" value="InterPro"/>
</dbReference>
<dbReference type="Proteomes" id="UP000198670">
    <property type="component" value="Unassembled WGS sequence"/>
</dbReference>
<reference evidence="10 11" key="1">
    <citation type="submission" date="2016-10" db="EMBL/GenBank/DDBJ databases">
        <authorList>
            <person name="de Groot N.N."/>
        </authorList>
    </citation>
    <scope>NUCLEOTIDE SEQUENCE [LARGE SCALE GENOMIC DNA]</scope>
    <source>
        <strain evidence="10 11">RK1</strain>
    </source>
</reference>
<dbReference type="PANTHER" id="PTHR30330">
    <property type="entry name" value="AGSS FAMILY TRANSPORTER, SODIUM-ALANINE"/>
    <property type="match status" value="1"/>
</dbReference>
<evidence type="ECO:0000256" key="9">
    <source>
        <dbReference type="SAM" id="SignalP"/>
    </source>
</evidence>
<dbReference type="InterPro" id="IPR001463">
    <property type="entry name" value="Na/Ala_symport"/>
</dbReference>
<feature type="transmembrane region" description="Helical" evidence="8">
    <location>
        <begin position="247"/>
        <end position="266"/>
    </location>
</feature>
<dbReference type="RefSeq" id="WP_090626294.1">
    <property type="nucleotide sequence ID" value="NZ_FOQO01000004.1"/>
</dbReference>
<evidence type="ECO:0000256" key="4">
    <source>
        <dbReference type="ARBA" id="ARBA00022475"/>
    </source>
</evidence>
<dbReference type="Gene3D" id="1.20.1740.10">
    <property type="entry name" value="Amino acid/polyamine transporter I"/>
    <property type="match status" value="1"/>
</dbReference>
<keyword evidence="7 8" id="KW-0472">Membrane</keyword>
<feature type="transmembrane region" description="Helical" evidence="8">
    <location>
        <begin position="428"/>
        <end position="450"/>
    </location>
</feature>
<evidence type="ECO:0000313" key="10">
    <source>
        <dbReference type="EMBL" id="SFI45117.1"/>
    </source>
</evidence>
<evidence type="ECO:0000256" key="2">
    <source>
        <dbReference type="ARBA" id="ARBA00009261"/>
    </source>
</evidence>
<dbReference type="OrthoDB" id="9804874at2"/>
<keyword evidence="9" id="KW-0732">Signal</keyword>
<name>A0A1I3IBB6_9SPHI</name>
<evidence type="ECO:0000256" key="7">
    <source>
        <dbReference type="ARBA" id="ARBA00023136"/>
    </source>
</evidence>
<feature type="transmembrane region" description="Helical" evidence="8">
    <location>
        <begin position="208"/>
        <end position="227"/>
    </location>
</feature>
<feature type="transmembrane region" description="Helical" evidence="8">
    <location>
        <begin position="361"/>
        <end position="385"/>
    </location>
</feature>
<dbReference type="GO" id="GO:0005886">
    <property type="term" value="C:plasma membrane"/>
    <property type="evidence" value="ECO:0007669"/>
    <property type="project" value="UniProtKB-SubCell"/>
</dbReference>
<dbReference type="AlphaFoldDB" id="A0A1I3IBB6"/>
<keyword evidence="11" id="KW-1185">Reference proteome</keyword>
<feature type="transmembrane region" description="Helical" evidence="8">
    <location>
        <begin position="495"/>
        <end position="511"/>
    </location>
</feature>
<keyword evidence="5 8" id="KW-0812">Transmembrane</keyword>
<evidence type="ECO:0000256" key="3">
    <source>
        <dbReference type="ARBA" id="ARBA00022448"/>
    </source>
</evidence>
<feature type="chain" id="PRO_5011435802" evidence="9">
    <location>
        <begin position="30"/>
        <end position="537"/>
    </location>
</feature>
<evidence type="ECO:0000256" key="8">
    <source>
        <dbReference type="RuleBase" id="RU363064"/>
    </source>
</evidence>